<dbReference type="InterPro" id="IPR035093">
    <property type="entry name" value="RelE/ParE_toxin_dom_sf"/>
</dbReference>
<name>D5BWR0_NITHN</name>
<evidence type="ECO:0000256" key="2">
    <source>
        <dbReference type="ARBA" id="ARBA00022649"/>
    </source>
</evidence>
<sequence length="85" mass="9906">MYTILYKKSAQKSLQRMPRKMALKVIESFKKLAVDPTRKDLDINPLTGREGFRLRIGGWRAIYQIEQKRLVTHVLTIGARGDVYK</sequence>
<dbReference type="Gene3D" id="3.30.2310.20">
    <property type="entry name" value="RelE-like"/>
    <property type="match status" value="1"/>
</dbReference>
<dbReference type="eggNOG" id="COG2026">
    <property type="taxonomic scope" value="Bacteria"/>
</dbReference>
<dbReference type="SUPFAM" id="SSF143011">
    <property type="entry name" value="RelE-like"/>
    <property type="match status" value="1"/>
</dbReference>
<evidence type="ECO:0000313" key="3">
    <source>
        <dbReference type="EMBL" id="ADE13791.1"/>
    </source>
</evidence>
<accession>D5BWR0</accession>
<dbReference type="STRING" id="472759.Nhal_0607"/>
<organism evidence="3 4">
    <name type="scientific">Nitrosococcus halophilus (strain Nc4)</name>
    <dbReference type="NCBI Taxonomy" id="472759"/>
    <lineage>
        <taxon>Bacteria</taxon>
        <taxon>Pseudomonadati</taxon>
        <taxon>Pseudomonadota</taxon>
        <taxon>Gammaproteobacteria</taxon>
        <taxon>Chromatiales</taxon>
        <taxon>Chromatiaceae</taxon>
        <taxon>Nitrosococcus</taxon>
    </lineage>
</organism>
<dbReference type="RefSeq" id="WP_013031686.1">
    <property type="nucleotide sequence ID" value="NC_013960.1"/>
</dbReference>
<proteinExistence type="inferred from homology"/>
<dbReference type="AlphaFoldDB" id="D5BWR0"/>
<dbReference type="PANTHER" id="PTHR35601:SF1">
    <property type="entry name" value="TOXIN RELE"/>
    <property type="match status" value="1"/>
</dbReference>
<keyword evidence="2" id="KW-1277">Toxin-antitoxin system</keyword>
<dbReference type="EMBL" id="CP001798">
    <property type="protein sequence ID" value="ADE13791.1"/>
    <property type="molecule type" value="Genomic_DNA"/>
</dbReference>
<keyword evidence="4" id="KW-1185">Reference proteome</keyword>
<dbReference type="Proteomes" id="UP000001844">
    <property type="component" value="Chromosome"/>
</dbReference>
<dbReference type="Pfam" id="PF05016">
    <property type="entry name" value="ParE_toxin"/>
    <property type="match status" value="1"/>
</dbReference>
<dbReference type="InterPro" id="IPR007712">
    <property type="entry name" value="RelE/ParE_toxin"/>
</dbReference>
<protein>
    <submittedName>
        <fullName evidence="3">Addiction module toxin, RelE/StbE family</fullName>
    </submittedName>
</protein>
<comment type="similarity">
    <text evidence="1">Belongs to the RelE toxin family.</text>
</comment>
<reference evidence="4" key="1">
    <citation type="submission" date="2010-04" db="EMBL/GenBank/DDBJ databases">
        <title>Complete genome sequence of Nitrosococcus halophilus Nc4, a salt-adapted, aerobic obligate ammonia-oxidizing sulfur purple bacterium.</title>
        <authorList>
            <consortium name="US DOE Joint Genome Institute"/>
            <person name="Campbell M.A."/>
            <person name="Malfatti S.A."/>
            <person name="Chain P.S.G."/>
            <person name="Heidelberg J.F."/>
            <person name="Ward B.B."/>
            <person name="Klotz M.G."/>
        </authorList>
    </citation>
    <scope>NUCLEOTIDE SEQUENCE [LARGE SCALE GENOMIC DNA]</scope>
    <source>
        <strain evidence="4">Nc4</strain>
    </source>
</reference>
<evidence type="ECO:0000313" key="4">
    <source>
        <dbReference type="Proteomes" id="UP000001844"/>
    </source>
</evidence>
<dbReference type="HOGENOM" id="CLU_155761_6_1_6"/>
<dbReference type="KEGG" id="nhl:Nhal_0607"/>
<dbReference type="PANTHER" id="PTHR35601">
    <property type="entry name" value="TOXIN RELE"/>
    <property type="match status" value="1"/>
</dbReference>
<dbReference type="OrthoDB" id="5570653at2"/>
<evidence type="ECO:0000256" key="1">
    <source>
        <dbReference type="ARBA" id="ARBA00006226"/>
    </source>
</evidence>
<gene>
    <name evidence="3" type="ordered locus">Nhal_0607</name>
</gene>